<evidence type="ECO:0000313" key="4">
    <source>
        <dbReference type="Proteomes" id="UP000615989"/>
    </source>
</evidence>
<dbReference type="Pfam" id="PF09722">
    <property type="entry name" value="Xre_MbcA_ParS_C"/>
    <property type="match status" value="1"/>
</dbReference>
<evidence type="ECO:0000259" key="2">
    <source>
        <dbReference type="Pfam" id="PF20432"/>
    </source>
</evidence>
<dbReference type="EMBL" id="WTVG01000092">
    <property type="protein sequence ID" value="NMG26782.1"/>
    <property type="molecule type" value="Genomic_DNA"/>
</dbReference>
<gene>
    <name evidence="3" type="ORF">GO606_19145</name>
</gene>
<proteinExistence type="predicted"/>
<feature type="domain" description="Antitoxin Xre-like helix-turn-helix" evidence="2">
    <location>
        <begin position="33"/>
        <end position="94"/>
    </location>
</feature>
<keyword evidence="4" id="KW-1185">Reference proteome</keyword>
<accession>A0ABX1PT04</accession>
<dbReference type="Pfam" id="PF20432">
    <property type="entry name" value="Xre-like-HTH"/>
    <property type="match status" value="1"/>
</dbReference>
<evidence type="ECO:0000259" key="1">
    <source>
        <dbReference type="Pfam" id="PF09722"/>
    </source>
</evidence>
<name>A0ABX1PT04_9RHOO</name>
<sequence length="151" mass="15929">MTSSAATIPAGHSIESLLGGNGVLHAKPRTALDWVAVIRRGISSAAVDAVTKTLRVTQAELAAALGIPERTLARRKREGTLNSEESARLVRLARVVERAEAVFEDLDAALNWLKSPNAALAGLIPLSLMDTDIGAESVLDTLGRIEHGVFA</sequence>
<evidence type="ECO:0000313" key="3">
    <source>
        <dbReference type="EMBL" id="NMG26782.1"/>
    </source>
</evidence>
<dbReference type="InterPro" id="IPR011979">
    <property type="entry name" value="Antitox_Xre"/>
</dbReference>
<comment type="caution">
    <text evidence="3">The sequence shown here is derived from an EMBL/GenBank/DDBJ whole genome shotgun (WGS) entry which is preliminary data.</text>
</comment>
<dbReference type="InterPro" id="IPR046847">
    <property type="entry name" value="Xre-like_HTH"/>
</dbReference>
<dbReference type="Proteomes" id="UP000615989">
    <property type="component" value="Unassembled WGS sequence"/>
</dbReference>
<feature type="domain" description="Antitoxin Xre/MbcA/ParS-like toxin-binding" evidence="1">
    <location>
        <begin position="99"/>
        <end position="148"/>
    </location>
</feature>
<reference evidence="3" key="1">
    <citation type="submission" date="2019-12" db="EMBL/GenBank/DDBJ databases">
        <title>Comparative genomics gives insights into the taxonomy of the Azoarcus-Aromatoleum group and reveals separate origins of nif in the plant-associated Azoarcus and non-plant-associated Aromatoleum sub-groups.</title>
        <authorList>
            <person name="Lafos M."/>
            <person name="Maluk M."/>
            <person name="Batista M."/>
            <person name="Junghare M."/>
            <person name="Carmona M."/>
            <person name="Faoro H."/>
            <person name="Cruz L.M."/>
            <person name="Battistoni F."/>
            <person name="De Souza E."/>
            <person name="Pedrosa F."/>
            <person name="Chen W.-M."/>
            <person name="Poole P.S."/>
            <person name="Dixon R.A."/>
            <person name="James E.K."/>
        </authorList>
    </citation>
    <scope>NUCLEOTIDE SEQUENCE</scope>
    <source>
        <strain evidence="3">LuFRes1</strain>
    </source>
</reference>
<dbReference type="InterPro" id="IPR024467">
    <property type="entry name" value="Xre/MbcA/ParS-like_toxin-bd"/>
</dbReference>
<dbReference type="RefSeq" id="WP_169120224.1">
    <property type="nucleotide sequence ID" value="NZ_WTVG02000035.1"/>
</dbReference>
<protein>
    <submittedName>
        <fullName evidence="3">DUF2384 domain-containing protein</fullName>
    </submittedName>
</protein>
<organism evidence="3 4">
    <name type="scientific">Aromatoleum anaerobium</name>
    <dbReference type="NCBI Taxonomy" id="182180"/>
    <lineage>
        <taxon>Bacteria</taxon>
        <taxon>Pseudomonadati</taxon>
        <taxon>Pseudomonadota</taxon>
        <taxon>Betaproteobacteria</taxon>
        <taxon>Rhodocyclales</taxon>
        <taxon>Rhodocyclaceae</taxon>
        <taxon>Aromatoleum</taxon>
    </lineage>
</organism>
<dbReference type="NCBIfam" id="TIGR02293">
    <property type="entry name" value="TAS_TIGR02293"/>
    <property type="match status" value="1"/>
</dbReference>